<feature type="compositionally biased region" description="Acidic residues" evidence="1">
    <location>
        <begin position="9"/>
        <end position="21"/>
    </location>
</feature>
<name>A0A6P5FPR6_ANACO</name>
<dbReference type="OrthoDB" id="443140at2759"/>
<dbReference type="PANTHER" id="PTHR11439">
    <property type="entry name" value="GAG-POL-RELATED RETROTRANSPOSON"/>
    <property type="match status" value="1"/>
</dbReference>
<proteinExistence type="predicted"/>
<organism evidence="2 3">
    <name type="scientific">Ananas comosus</name>
    <name type="common">Pineapple</name>
    <name type="synonym">Ananas ananas</name>
    <dbReference type="NCBI Taxonomy" id="4615"/>
    <lineage>
        <taxon>Eukaryota</taxon>
        <taxon>Viridiplantae</taxon>
        <taxon>Streptophyta</taxon>
        <taxon>Embryophyta</taxon>
        <taxon>Tracheophyta</taxon>
        <taxon>Spermatophyta</taxon>
        <taxon>Magnoliopsida</taxon>
        <taxon>Liliopsida</taxon>
        <taxon>Poales</taxon>
        <taxon>Bromeliaceae</taxon>
        <taxon>Bromelioideae</taxon>
        <taxon>Ananas</taxon>
    </lineage>
</organism>
<dbReference type="PANTHER" id="PTHR11439:SF486">
    <property type="entry name" value="RLK (RECEPTOR-LIKE KINASE) PROTEIN, PUTATIVE-RELATED"/>
    <property type="match status" value="1"/>
</dbReference>
<dbReference type="CDD" id="cd09272">
    <property type="entry name" value="RNase_HI_RT_Ty1"/>
    <property type="match status" value="1"/>
</dbReference>
<keyword evidence="2" id="KW-1185">Reference proteome</keyword>
<feature type="compositionally biased region" description="Acidic residues" evidence="1">
    <location>
        <begin position="56"/>
        <end position="65"/>
    </location>
</feature>
<feature type="region of interest" description="Disordered" evidence="1">
    <location>
        <begin position="1"/>
        <end position="22"/>
    </location>
</feature>
<dbReference type="GeneID" id="109714760"/>
<reference evidence="2" key="1">
    <citation type="journal article" date="2015" name="Nat. Genet.">
        <title>The pineapple genome and the evolution of CAM photosynthesis.</title>
        <authorList>
            <person name="Ming R."/>
            <person name="VanBuren R."/>
            <person name="Wai C.M."/>
            <person name="Tang H."/>
            <person name="Schatz M.C."/>
            <person name="Bowers J.E."/>
            <person name="Lyons E."/>
            <person name="Wang M.L."/>
            <person name="Chen J."/>
            <person name="Biggers E."/>
            <person name="Zhang J."/>
            <person name="Huang L."/>
            <person name="Zhang L."/>
            <person name="Miao W."/>
            <person name="Zhang J."/>
            <person name="Ye Z."/>
            <person name="Miao C."/>
            <person name="Lin Z."/>
            <person name="Wang H."/>
            <person name="Zhou H."/>
            <person name="Yim W.C."/>
            <person name="Priest H.D."/>
            <person name="Zheng C."/>
            <person name="Woodhouse M."/>
            <person name="Edger P.P."/>
            <person name="Guyot R."/>
            <person name="Guo H.B."/>
            <person name="Guo H."/>
            <person name="Zheng G."/>
            <person name="Singh R."/>
            <person name="Sharma A."/>
            <person name="Min X."/>
            <person name="Zheng Y."/>
            <person name="Lee H."/>
            <person name="Gurtowski J."/>
            <person name="Sedlazeck F.J."/>
            <person name="Harkess A."/>
            <person name="McKain M.R."/>
            <person name="Liao Z."/>
            <person name="Fang J."/>
            <person name="Liu J."/>
            <person name="Zhang X."/>
            <person name="Zhang Q."/>
            <person name="Hu W."/>
            <person name="Qin Y."/>
            <person name="Wang K."/>
            <person name="Chen L.Y."/>
            <person name="Shirley N."/>
            <person name="Lin Y.R."/>
            <person name="Liu L.Y."/>
            <person name="Hernandez A.G."/>
            <person name="Wright C.L."/>
            <person name="Bulone V."/>
            <person name="Tuskan G.A."/>
            <person name="Heath K."/>
            <person name="Zee F."/>
            <person name="Moore P.H."/>
            <person name="Sunkar R."/>
            <person name="Leebens-Mack J.H."/>
            <person name="Mockler T."/>
            <person name="Bennetzen J.L."/>
            <person name="Freeling M."/>
            <person name="Sankoff D."/>
            <person name="Paterson A.H."/>
            <person name="Zhu X."/>
            <person name="Yang X."/>
            <person name="Smith J.A."/>
            <person name="Cushman J.C."/>
            <person name="Paull R.E."/>
            <person name="Yu Q."/>
        </authorList>
    </citation>
    <scope>NUCLEOTIDE SEQUENCE [LARGE SCALE GENOMIC DNA]</scope>
    <source>
        <strain evidence="2">cv. F153</strain>
    </source>
</reference>
<protein>
    <submittedName>
        <fullName evidence="3">Uncharacterized protein LOC109714760</fullName>
    </submittedName>
</protein>
<dbReference type="AlphaFoldDB" id="A0A6P5FPR6"/>
<dbReference type="Proteomes" id="UP000515123">
    <property type="component" value="Linkage group 9"/>
</dbReference>
<evidence type="ECO:0000256" key="1">
    <source>
        <dbReference type="SAM" id="MobiDB-lite"/>
    </source>
</evidence>
<accession>A0A6P5FPR6</accession>
<gene>
    <name evidence="3" type="primary">LOC109714760</name>
</gene>
<reference evidence="3" key="2">
    <citation type="submission" date="2025-08" db="UniProtKB">
        <authorList>
            <consortium name="RefSeq"/>
        </authorList>
    </citation>
    <scope>IDENTIFICATION</scope>
    <source>
        <tissue evidence="3">Leaf</tissue>
    </source>
</reference>
<dbReference type="RefSeq" id="XP_020095060.1">
    <property type="nucleotide sequence ID" value="XM_020239471.1"/>
</dbReference>
<evidence type="ECO:0000313" key="2">
    <source>
        <dbReference type="Proteomes" id="UP000515123"/>
    </source>
</evidence>
<feature type="region of interest" description="Disordered" evidence="1">
    <location>
        <begin position="44"/>
        <end position="65"/>
    </location>
</feature>
<evidence type="ECO:0000313" key="3">
    <source>
        <dbReference type="RefSeq" id="XP_020095060.1"/>
    </source>
</evidence>
<sequence>MQAIIWDDSSSDDSTSSEEDVNAMALIAQDSTFMCLASADSISMSPINEKSSSENSSEEESDEDDMVGAYQQLVVESKKDLEQERDGLTKAYNSLCEKCSLLEKEKETQVENINYLTKQYSEAREANMEFTKTIIQLKSDLNQFSSGLSKLDKMLGLGQTNKLGLGYERTYIDQAMKKDNEHSTKTVPKFYANPKEVHLKAVKRIIRYVKGTTAYGLLYRMRTSLDLIGYSDADWAGSADDRKSTSGGCFYLGNCFVAWHSKKQNCIALSTAEAEYISAGSCSTQLLWMKSLLSDYRIPSTTLTILYDNTRF</sequence>